<accession>A0ABT6B5B0</accession>
<sequence>MAAILVKPALACSFNISFNTSFEPDAVRLPASEVRRLAEWMINDPAAYEKKEEFHIALYEAPAFGVSHVLARKRTAHLKQLLTTFGVPASMISMEIARYNPGKSVAPNFAHINFMPGCPHPCCPGPEPTSQIR</sequence>
<proteinExistence type="predicted"/>
<evidence type="ECO:0000313" key="2">
    <source>
        <dbReference type="Proteomes" id="UP001216674"/>
    </source>
</evidence>
<protein>
    <submittedName>
        <fullName evidence="1">Uncharacterized protein</fullName>
    </submittedName>
</protein>
<comment type="caution">
    <text evidence="1">The sequence shown here is derived from an EMBL/GenBank/DDBJ whole genome shotgun (WGS) entry which is preliminary data.</text>
</comment>
<gene>
    <name evidence="1" type="ORF">P3W85_45155</name>
</gene>
<dbReference type="EMBL" id="JARJLM010000734">
    <property type="protein sequence ID" value="MDF3840064.1"/>
    <property type="molecule type" value="Genomic_DNA"/>
</dbReference>
<evidence type="ECO:0000313" key="1">
    <source>
        <dbReference type="EMBL" id="MDF3840064.1"/>
    </source>
</evidence>
<organism evidence="1 2">
    <name type="scientific">Cupriavidus basilensis</name>
    <dbReference type="NCBI Taxonomy" id="68895"/>
    <lineage>
        <taxon>Bacteria</taxon>
        <taxon>Pseudomonadati</taxon>
        <taxon>Pseudomonadota</taxon>
        <taxon>Betaproteobacteria</taxon>
        <taxon>Burkholderiales</taxon>
        <taxon>Burkholderiaceae</taxon>
        <taxon>Cupriavidus</taxon>
    </lineage>
</organism>
<dbReference type="RefSeq" id="WP_276269626.1">
    <property type="nucleotide sequence ID" value="NZ_JARJLM010000734.1"/>
</dbReference>
<keyword evidence="2" id="KW-1185">Reference proteome</keyword>
<reference evidence="1 2" key="1">
    <citation type="submission" date="2023-03" db="EMBL/GenBank/DDBJ databases">
        <title>Draft assemblies of triclosan tolerant bacteria isolated from returned activated sludge.</title>
        <authorList>
            <person name="Van Hamelsveld S."/>
        </authorList>
    </citation>
    <scope>NUCLEOTIDE SEQUENCE [LARGE SCALE GENOMIC DNA]</scope>
    <source>
        <strain evidence="1 2">GW210010_S58</strain>
    </source>
</reference>
<dbReference type="Proteomes" id="UP001216674">
    <property type="component" value="Unassembled WGS sequence"/>
</dbReference>
<name>A0ABT6B5B0_9BURK</name>